<gene>
    <name evidence="2" type="ORF">CHGG_02749</name>
</gene>
<keyword evidence="3" id="KW-1185">Reference proteome</keyword>
<dbReference type="eggNOG" id="ENOG502TDNE">
    <property type="taxonomic scope" value="Eukaryota"/>
</dbReference>
<feature type="region of interest" description="Disordered" evidence="1">
    <location>
        <begin position="35"/>
        <end position="67"/>
    </location>
</feature>
<dbReference type="OMA" id="IMERSTF"/>
<dbReference type="VEuPathDB" id="FungiDB:CHGG_02749"/>
<reference evidence="3" key="1">
    <citation type="journal article" date="2015" name="Genome Announc.">
        <title>Draft genome sequence of the cellulolytic fungus Chaetomium globosum.</title>
        <authorList>
            <person name="Cuomo C.A."/>
            <person name="Untereiner W.A."/>
            <person name="Ma L.-J."/>
            <person name="Grabherr M."/>
            <person name="Birren B.W."/>
        </authorList>
    </citation>
    <scope>NUCLEOTIDE SEQUENCE [LARGE SCALE GENOMIC DNA]</scope>
    <source>
        <strain evidence="3">ATCC 6205 / CBS 148.51 / DSM 1962 / NBRC 6347 / NRRL 1970</strain>
    </source>
</reference>
<dbReference type="RefSeq" id="XP_001229265.1">
    <property type="nucleotide sequence ID" value="XM_001229264.1"/>
</dbReference>
<feature type="compositionally biased region" description="Basic residues" evidence="1">
    <location>
        <begin position="41"/>
        <end position="51"/>
    </location>
</feature>
<dbReference type="Proteomes" id="UP000001056">
    <property type="component" value="Unassembled WGS sequence"/>
</dbReference>
<dbReference type="InParanoid" id="Q2HAK5"/>
<organism evidence="2 3">
    <name type="scientific">Chaetomium globosum (strain ATCC 6205 / CBS 148.51 / DSM 1962 / NBRC 6347 / NRRL 1970)</name>
    <name type="common">Soil fungus</name>
    <dbReference type="NCBI Taxonomy" id="306901"/>
    <lineage>
        <taxon>Eukaryota</taxon>
        <taxon>Fungi</taxon>
        <taxon>Dikarya</taxon>
        <taxon>Ascomycota</taxon>
        <taxon>Pezizomycotina</taxon>
        <taxon>Sordariomycetes</taxon>
        <taxon>Sordariomycetidae</taxon>
        <taxon>Sordariales</taxon>
        <taxon>Chaetomiaceae</taxon>
        <taxon>Chaetomium</taxon>
    </lineage>
</organism>
<name>Q2HAK5_CHAGB</name>
<dbReference type="AlphaFoldDB" id="Q2HAK5"/>
<proteinExistence type="predicted"/>
<accession>Q2HAK5</accession>
<evidence type="ECO:0000313" key="2">
    <source>
        <dbReference type="EMBL" id="EAQ90814.1"/>
    </source>
</evidence>
<dbReference type="EMBL" id="CH408030">
    <property type="protein sequence ID" value="EAQ90814.1"/>
    <property type="molecule type" value="Genomic_DNA"/>
</dbReference>
<evidence type="ECO:0000313" key="3">
    <source>
        <dbReference type="Proteomes" id="UP000001056"/>
    </source>
</evidence>
<dbReference type="GeneID" id="4389012"/>
<sequence length="332" mass="37502">MNLSASIDNPAVDGGNWRYIISGMGMSIWPLRLSTQDRSRRSPRRALKMKAKLSTGRIERPPQKTRVSGNRYDEAFTAIVAAAMFSYVPFRQPLAALDGRFAKYILLPARQSEMDDEMVQLGGQPSFPIESRLPSDREDPCLFRTRLIDRMTDSEADITFGSTDMVNCDDVNFDDTQCISVGRSTRKSRAMPGAPTPPMHHHTAQVSEDHDDQNNTDNTSQMETINMPFWNLPRPPKRPILRAGDTIPDDMSIISDASLIPTYYPSDIMKQKQQSSQRFQHRTLFKQILRAKARVAKQTVRKLKRSCRDVVGHVFVESAHRGPKCVAVGSVY</sequence>
<dbReference type="OrthoDB" id="4577969at2759"/>
<dbReference type="HOGENOM" id="CLU_836785_0_0_1"/>
<protein>
    <submittedName>
        <fullName evidence="2">Uncharacterized protein</fullName>
    </submittedName>
</protein>
<evidence type="ECO:0000256" key="1">
    <source>
        <dbReference type="SAM" id="MobiDB-lite"/>
    </source>
</evidence>
<feature type="region of interest" description="Disordered" evidence="1">
    <location>
        <begin position="184"/>
        <end position="220"/>
    </location>
</feature>